<sequence length="205" mass="22050">MAATDSTLFGGIIKTVTVWGNKKASGTFLNIGMWSVVNAFGFDYAFEKGINPETNFDVLFAITTSTTKIVALSQGNKPSAEPRPRNIKIPLLNNSIPKRLARVIPANIKGNTLGAPGLKDVFVTAAEDIKGLNASQIAEKLTIPKSVSDFLVIEFDTPSSGLSSPINRDNPGFIGFGLTEGGAREFTIPNQQNVKTQLTLMMKIY</sequence>
<evidence type="ECO:0000313" key="2">
    <source>
        <dbReference type="EMBL" id="SNV37466.1"/>
    </source>
</evidence>
<dbReference type="InterPro" id="IPR029122">
    <property type="entry name" value="Ntox10"/>
</dbReference>
<organism evidence="2 3">
    <name type="scientific">Sphingobacterium mizutaii</name>
    <dbReference type="NCBI Taxonomy" id="1010"/>
    <lineage>
        <taxon>Bacteria</taxon>
        <taxon>Pseudomonadati</taxon>
        <taxon>Bacteroidota</taxon>
        <taxon>Sphingobacteriia</taxon>
        <taxon>Sphingobacteriales</taxon>
        <taxon>Sphingobacteriaceae</taxon>
        <taxon>Sphingobacterium</taxon>
    </lineage>
</organism>
<dbReference type="RefSeq" id="WP_093101015.1">
    <property type="nucleotide sequence ID" value="NZ_FNGK01000009.1"/>
</dbReference>
<proteinExistence type="predicted"/>
<name>A0AAJ5BYL2_9SPHI</name>
<evidence type="ECO:0000313" key="3">
    <source>
        <dbReference type="Proteomes" id="UP000215355"/>
    </source>
</evidence>
<dbReference type="Pfam" id="PF15520">
    <property type="entry name" value="Ntox10"/>
    <property type="match status" value="1"/>
</dbReference>
<dbReference type="Proteomes" id="UP000215355">
    <property type="component" value="Chromosome 1"/>
</dbReference>
<accession>A0AAJ5BYL2</accession>
<gene>
    <name evidence="2" type="ORF">SAMEA4412673_00213</name>
</gene>
<dbReference type="AlphaFoldDB" id="A0AAJ5BYL2"/>
<protein>
    <recommendedName>
        <fullName evidence="1">Novel toxin 10 domain-containing protein</fullName>
    </recommendedName>
</protein>
<dbReference type="KEGG" id="smiz:4412673_00213"/>
<feature type="domain" description="Novel toxin 10" evidence="1">
    <location>
        <begin position="91"/>
        <end position="193"/>
    </location>
</feature>
<evidence type="ECO:0000259" key="1">
    <source>
        <dbReference type="Pfam" id="PF15520"/>
    </source>
</evidence>
<reference evidence="2 3" key="1">
    <citation type="submission" date="2017-06" db="EMBL/GenBank/DDBJ databases">
        <authorList>
            <consortium name="Pathogen Informatics"/>
        </authorList>
    </citation>
    <scope>NUCLEOTIDE SEQUENCE [LARGE SCALE GENOMIC DNA]</scope>
    <source>
        <strain evidence="2 3">NCTC12149</strain>
    </source>
</reference>
<dbReference type="EMBL" id="LT906468">
    <property type="protein sequence ID" value="SNV37466.1"/>
    <property type="molecule type" value="Genomic_DNA"/>
</dbReference>